<name>A0ABM7NXP5_9BACT</name>
<dbReference type="Proteomes" id="UP001319045">
    <property type="component" value="Chromosome"/>
</dbReference>
<keyword evidence="1" id="KW-0812">Transmembrane</keyword>
<keyword evidence="3" id="KW-1185">Reference proteome</keyword>
<dbReference type="EMBL" id="AP024484">
    <property type="protein sequence ID" value="BCS85233.1"/>
    <property type="molecule type" value="Genomic_DNA"/>
</dbReference>
<evidence type="ECO:0000256" key="1">
    <source>
        <dbReference type="SAM" id="Phobius"/>
    </source>
</evidence>
<accession>A0ABM7NXP5</accession>
<feature type="transmembrane region" description="Helical" evidence="1">
    <location>
        <begin position="54"/>
        <end position="74"/>
    </location>
</feature>
<proteinExistence type="predicted"/>
<organism evidence="2 3">
    <name type="scientific">Prevotella herbatica</name>
    <dbReference type="NCBI Taxonomy" id="2801997"/>
    <lineage>
        <taxon>Bacteria</taxon>
        <taxon>Pseudomonadati</taxon>
        <taxon>Bacteroidota</taxon>
        <taxon>Bacteroidia</taxon>
        <taxon>Bacteroidales</taxon>
        <taxon>Prevotellaceae</taxon>
        <taxon>Prevotella</taxon>
    </lineage>
</organism>
<keyword evidence="1" id="KW-0472">Membrane</keyword>
<feature type="transmembrane region" description="Helical" evidence="1">
    <location>
        <begin position="28"/>
        <end position="47"/>
    </location>
</feature>
<evidence type="ECO:0000313" key="3">
    <source>
        <dbReference type="Proteomes" id="UP001319045"/>
    </source>
</evidence>
<protein>
    <submittedName>
        <fullName evidence="2">Uncharacterized protein</fullName>
    </submittedName>
</protein>
<gene>
    <name evidence="2" type="ORF">prwr041_11260</name>
</gene>
<keyword evidence="1" id="KW-1133">Transmembrane helix</keyword>
<sequence>MDKYTINALFVFYYLGQEFFLKSICKNVWLTIITFLILISYLIYTIVKIECKRDYWAVGIGLLAIVSQTFWVVFYN</sequence>
<reference evidence="2 3" key="1">
    <citation type="journal article" date="2022" name="Int. J. Syst. Evol. Microbiol.">
        <title>Prevotella herbatica sp. nov., a plant polysaccharide-decomposing anaerobic bacterium isolated from a methanogenic reactor.</title>
        <authorList>
            <person name="Uek A."/>
            <person name="Tonouchi A."/>
            <person name="Kaku N."/>
            <person name="Ueki K."/>
        </authorList>
    </citation>
    <scope>NUCLEOTIDE SEQUENCE [LARGE SCALE GENOMIC DNA]</scope>
    <source>
        <strain evidence="2 3">WR041</strain>
    </source>
</reference>
<evidence type="ECO:0000313" key="2">
    <source>
        <dbReference type="EMBL" id="BCS85233.1"/>
    </source>
</evidence>